<reference evidence="2 3" key="1">
    <citation type="submission" date="2018-10" db="EMBL/GenBank/DDBJ databases">
        <title>Genomic Encyclopedia of Archaeal and Bacterial Type Strains, Phase II (KMG-II): from individual species to whole genera.</title>
        <authorList>
            <person name="Goeker M."/>
        </authorList>
    </citation>
    <scope>NUCLEOTIDE SEQUENCE [LARGE SCALE GENOMIC DNA]</scope>
    <source>
        <strain evidence="2 3">DSM 14219</strain>
    </source>
</reference>
<feature type="region of interest" description="Disordered" evidence="1">
    <location>
        <begin position="1"/>
        <end position="20"/>
    </location>
</feature>
<sequence length="53" mass="5887">MNKKNPALQNARKLGREEQKSVIGGGITRPRYCCEWDDAGNCTIWTCGNCVCP</sequence>
<name>A0A495SAH3_9FLAO</name>
<evidence type="ECO:0000256" key="1">
    <source>
        <dbReference type="SAM" id="MobiDB-lite"/>
    </source>
</evidence>
<gene>
    <name evidence="2" type="ORF">BCF58_2576</name>
</gene>
<dbReference type="EMBL" id="RBXB01000003">
    <property type="protein sequence ID" value="RKS96156.1"/>
    <property type="molecule type" value="Genomic_DNA"/>
</dbReference>
<comment type="caution">
    <text evidence="2">The sequence shown here is derived from an EMBL/GenBank/DDBJ whole genome shotgun (WGS) entry which is preliminary data.</text>
</comment>
<evidence type="ECO:0000313" key="3">
    <source>
        <dbReference type="Proteomes" id="UP000272428"/>
    </source>
</evidence>
<dbReference type="AlphaFoldDB" id="A0A495SAH3"/>
<organism evidence="2 3">
    <name type="scientific">Chryseobacterium defluvii</name>
    <dbReference type="NCBI Taxonomy" id="160396"/>
    <lineage>
        <taxon>Bacteria</taxon>
        <taxon>Pseudomonadati</taxon>
        <taxon>Bacteroidota</taxon>
        <taxon>Flavobacteriia</taxon>
        <taxon>Flavobacteriales</taxon>
        <taxon>Weeksellaceae</taxon>
        <taxon>Chryseobacterium group</taxon>
        <taxon>Chryseobacterium</taxon>
    </lineage>
</organism>
<evidence type="ECO:0000313" key="2">
    <source>
        <dbReference type="EMBL" id="RKS96156.1"/>
    </source>
</evidence>
<protein>
    <submittedName>
        <fullName evidence="2">Uncharacterized protein</fullName>
    </submittedName>
</protein>
<dbReference type="Proteomes" id="UP000272428">
    <property type="component" value="Unassembled WGS sequence"/>
</dbReference>
<proteinExistence type="predicted"/>
<dbReference type="RefSeq" id="WP_170149024.1">
    <property type="nucleotide sequence ID" value="NZ_RBXB01000003.1"/>
</dbReference>
<keyword evidence="3" id="KW-1185">Reference proteome</keyword>
<accession>A0A495SAH3</accession>